<protein>
    <submittedName>
        <fullName evidence="3">Flagellar brake domain-containing protein</fullName>
    </submittedName>
</protein>
<name>A0A8X8I7W3_CALTT</name>
<dbReference type="GO" id="GO:0035438">
    <property type="term" value="F:cyclic-di-GMP binding"/>
    <property type="evidence" value="ECO:0007669"/>
    <property type="project" value="InterPro"/>
</dbReference>
<dbReference type="SUPFAM" id="SSF141371">
    <property type="entry name" value="PilZ domain-like"/>
    <property type="match status" value="1"/>
</dbReference>
<feature type="domain" description="PilZ" evidence="1">
    <location>
        <begin position="101"/>
        <end position="215"/>
    </location>
</feature>
<keyword evidence="4" id="KW-1185">Reference proteome</keyword>
<evidence type="ECO:0000313" key="4">
    <source>
        <dbReference type="Proteomes" id="UP000825179"/>
    </source>
</evidence>
<feature type="domain" description="Type III secretion system flagellar brake protein YcgR PilZN" evidence="2">
    <location>
        <begin position="6"/>
        <end position="92"/>
    </location>
</feature>
<dbReference type="EMBL" id="CP082237">
    <property type="protein sequence ID" value="QZT32621.1"/>
    <property type="molecule type" value="Genomic_DNA"/>
</dbReference>
<sequence>MDYLYKVGDRLFLKPRSEAGSDTYKARIVDLDEQYIYIELPMHEQSSRLAFFPEGTELEVWFTGKDKVFYQFVSQVAGRRKERIPVTLLTHPHPDTIERKQRRQYLRVPCDAKIFLYVQNDHQAPKHLLIAQAVDLSGGGMAFTLAGKEQLQPGDKVKWEISLPLVQESSIPISGRGVVKRVTPPAEKGLPYKYSVAFTEIREQDRQQIIRYCFRRQLEMRKKGLEMS</sequence>
<evidence type="ECO:0000259" key="2">
    <source>
        <dbReference type="Pfam" id="PF12945"/>
    </source>
</evidence>
<gene>
    <name evidence="3" type="ORF">HUR95_09445</name>
</gene>
<organism evidence="3 4">
    <name type="scientific">Caldalkalibacillus thermarum (strain TA2.A1)</name>
    <dbReference type="NCBI Taxonomy" id="986075"/>
    <lineage>
        <taxon>Bacteria</taxon>
        <taxon>Bacillati</taxon>
        <taxon>Bacillota</taxon>
        <taxon>Bacilli</taxon>
        <taxon>Bacillales</taxon>
        <taxon>Bacillaceae</taxon>
        <taxon>Caldalkalibacillus</taxon>
    </lineage>
</organism>
<keyword evidence="3" id="KW-0966">Cell projection</keyword>
<proteinExistence type="predicted"/>
<dbReference type="AlphaFoldDB" id="A0A8X8I7W3"/>
<dbReference type="KEGG" id="cthu:HUR95_09445"/>
<dbReference type="Pfam" id="PF07238">
    <property type="entry name" value="PilZ"/>
    <property type="match status" value="1"/>
</dbReference>
<reference evidence="3 4" key="1">
    <citation type="journal article" date="2020" name="Extremophiles">
        <title>Genomic analysis of Caldalkalibacillus thermarum TA2.A1 reveals aerobic alkaliphilic metabolism and evolutionary hallmarks linking alkaliphilic bacteria and plant life.</title>
        <authorList>
            <person name="de Jong S.I."/>
            <person name="van den Broek M.A."/>
            <person name="Merkel A.Y."/>
            <person name="de la Torre Cortes P."/>
            <person name="Kalamorz F."/>
            <person name="Cook G.M."/>
            <person name="van Loosdrecht M.C.M."/>
            <person name="McMillan D.G.G."/>
        </authorList>
    </citation>
    <scope>NUCLEOTIDE SEQUENCE [LARGE SCALE GENOMIC DNA]</scope>
    <source>
        <strain evidence="3 4">TA2.A1</strain>
    </source>
</reference>
<dbReference type="InterPro" id="IPR009926">
    <property type="entry name" value="T3SS_YcgR_PilZN"/>
</dbReference>
<evidence type="ECO:0000313" key="3">
    <source>
        <dbReference type="EMBL" id="QZT32621.1"/>
    </source>
</evidence>
<dbReference type="InterPro" id="IPR009875">
    <property type="entry name" value="PilZ_domain"/>
</dbReference>
<keyword evidence="3" id="KW-0282">Flagellum</keyword>
<accession>A0A8X8I7W3</accession>
<evidence type="ECO:0000259" key="1">
    <source>
        <dbReference type="Pfam" id="PF07238"/>
    </source>
</evidence>
<dbReference type="Proteomes" id="UP000825179">
    <property type="component" value="Chromosome"/>
</dbReference>
<dbReference type="RefSeq" id="WP_222822494.1">
    <property type="nucleotide sequence ID" value="NZ_CP082237.1"/>
</dbReference>
<keyword evidence="3" id="KW-0969">Cilium</keyword>
<dbReference type="Gene3D" id="2.40.10.220">
    <property type="entry name" value="predicted glycosyltransferase like domains"/>
    <property type="match status" value="1"/>
</dbReference>
<dbReference type="Pfam" id="PF12945">
    <property type="entry name" value="PilZNR"/>
    <property type="match status" value="1"/>
</dbReference>